<protein>
    <submittedName>
        <fullName evidence="1">Uncharacterized protein</fullName>
    </submittedName>
</protein>
<accession>A0ABV3DR25</accession>
<evidence type="ECO:0000313" key="1">
    <source>
        <dbReference type="EMBL" id="MEU8138200.1"/>
    </source>
</evidence>
<keyword evidence="2" id="KW-1185">Reference proteome</keyword>
<comment type="caution">
    <text evidence="1">The sequence shown here is derived from an EMBL/GenBank/DDBJ whole genome shotgun (WGS) entry which is preliminary data.</text>
</comment>
<organism evidence="1 2">
    <name type="scientific">Streptodolium elevatio</name>
    <dbReference type="NCBI Taxonomy" id="3157996"/>
    <lineage>
        <taxon>Bacteria</taxon>
        <taxon>Bacillati</taxon>
        <taxon>Actinomycetota</taxon>
        <taxon>Actinomycetes</taxon>
        <taxon>Kitasatosporales</taxon>
        <taxon>Streptomycetaceae</taxon>
        <taxon>Streptodolium</taxon>
    </lineage>
</organism>
<dbReference type="EMBL" id="JBEZFP010000114">
    <property type="protein sequence ID" value="MEU8138200.1"/>
    <property type="molecule type" value="Genomic_DNA"/>
</dbReference>
<gene>
    <name evidence="1" type="ORF">AB0C36_32415</name>
</gene>
<evidence type="ECO:0000313" key="2">
    <source>
        <dbReference type="Proteomes" id="UP001551482"/>
    </source>
</evidence>
<dbReference type="RefSeq" id="WP_358361195.1">
    <property type="nucleotide sequence ID" value="NZ_JBEZFP010000114.1"/>
</dbReference>
<proteinExistence type="predicted"/>
<name>A0ABV3DR25_9ACTN</name>
<dbReference type="Proteomes" id="UP001551482">
    <property type="component" value="Unassembled WGS sequence"/>
</dbReference>
<reference evidence="1 2" key="1">
    <citation type="submission" date="2024-06" db="EMBL/GenBank/DDBJ databases">
        <title>The Natural Products Discovery Center: Release of the First 8490 Sequenced Strains for Exploring Actinobacteria Biosynthetic Diversity.</title>
        <authorList>
            <person name="Kalkreuter E."/>
            <person name="Kautsar S.A."/>
            <person name="Yang D."/>
            <person name="Bader C.D."/>
            <person name="Teijaro C.N."/>
            <person name="Fluegel L."/>
            <person name="Davis C.M."/>
            <person name="Simpson J.R."/>
            <person name="Lauterbach L."/>
            <person name="Steele A.D."/>
            <person name="Gui C."/>
            <person name="Meng S."/>
            <person name="Li G."/>
            <person name="Viehrig K."/>
            <person name="Ye F."/>
            <person name="Su P."/>
            <person name="Kiefer A.F."/>
            <person name="Nichols A."/>
            <person name="Cepeda A.J."/>
            <person name="Yan W."/>
            <person name="Fan B."/>
            <person name="Jiang Y."/>
            <person name="Adhikari A."/>
            <person name="Zheng C.-J."/>
            <person name="Schuster L."/>
            <person name="Cowan T.M."/>
            <person name="Smanski M.J."/>
            <person name="Chevrette M.G."/>
            <person name="De Carvalho L.P.S."/>
            <person name="Shen B."/>
        </authorList>
    </citation>
    <scope>NUCLEOTIDE SEQUENCE [LARGE SCALE GENOMIC DNA]</scope>
    <source>
        <strain evidence="1 2">NPDC048946</strain>
    </source>
</reference>
<sequence length="108" mass="12018">MTDRPEPTRGELAIPKAAQDALAAALEVRTVGTTKDLGGLDWYFPLGVRDEDRIEFAPLPGGEELYLRMADHRDQVLIITMDQWHQMVALFRPPSAPNEAADSRDPFG</sequence>